<evidence type="ECO:0000256" key="9">
    <source>
        <dbReference type="HAMAP-Rule" id="MF_00812"/>
    </source>
</evidence>
<dbReference type="NCBIfam" id="TIGR03840">
    <property type="entry name" value="TMPT_Se_Te"/>
    <property type="match status" value="1"/>
</dbReference>
<evidence type="ECO:0000256" key="1">
    <source>
        <dbReference type="ARBA" id="ARBA00000903"/>
    </source>
</evidence>
<dbReference type="SUPFAM" id="SSF53335">
    <property type="entry name" value="S-adenosyl-L-methionine-dependent methyltransferases"/>
    <property type="match status" value="1"/>
</dbReference>
<evidence type="ECO:0000256" key="3">
    <source>
        <dbReference type="ARBA" id="ARBA00008145"/>
    </source>
</evidence>
<dbReference type="EC" id="2.1.1.67" evidence="4 9"/>
<dbReference type="PANTHER" id="PTHR10259:SF11">
    <property type="entry name" value="THIOPURINE S-METHYLTRANSFERASE"/>
    <property type="match status" value="1"/>
</dbReference>
<dbReference type="InterPro" id="IPR025835">
    <property type="entry name" value="Thiopurine_S-MeTrfase"/>
</dbReference>
<dbReference type="FunFam" id="3.40.50.150:FF:000101">
    <property type="entry name" value="Thiopurine S-methyltransferase"/>
    <property type="match status" value="1"/>
</dbReference>
<protein>
    <recommendedName>
        <fullName evidence="4 9">Thiopurine S-methyltransferase</fullName>
        <ecNumber evidence="4 9">2.1.1.67</ecNumber>
    </recommendedName>
    <alternativeName>
        <fullName evidence="9">Thiopurine methyltransferase</fullName>
    </alternativeName>
</protein>
<keyword evidence="11" id="KW-1185">Reference proteome</keyword>
<dbReference type="GO" id="GO:0005737">
    <property type="term" value="C:cytoplasm"/>
    <property type="evidence" value="ECO:0007669"/>
    <property type="project" value="UniProtKB-SubCell"/>
</dbReference>
<evidence type="ECO:0000256" key="6">
    <source>
        <dbReference type="ARBA" id="ARBA00022603"/>
    </source>
</evidence>
<dbReference type="GO" id="GO:0032259">
    <property type="term" value="P:methylation"/>
    <property type="evidence" value="ECO:0007669"/>
    <property type="project" value="UniProtKB-KW"/>
</dbReference>
<comment type="catalytic activity">
    <reaction evidence="1 9">
        <text>S-adenosyl-L-methionine + a thiopurine = S-adenosyl-L-homocysteine + a thiopurine S-methylether.</text>
        <dbReference type="EC" id="2.1.1.67"/>
    </reaction>
</comment>
<evidence type="ECO:0000313" key="11">
    <source>
        <dbReference type="Proteomes" id="UP000254266"/>
    </source>
</evidence>
<feature type="binding site" evidence="9">
    <location>
        <position position="123"/>
    </location>
    <ligand>
        <name>S-adenosyl-L-methionine</name>
        <dbReference type="ChEBI" id="CHEBI:59789"/>
    </ligand>
</feature>
<dbReference type="Proteomes" id="UP000254266">
    <property type="component" value="Unassembled WGS sequence"/>
</dbReference>
<reference evidence="10 11" key="1">
    <citation type="journal article" date="2018" name="ISME J.">
        <title>Endosymbiont genomes yield clues of tubeworm success.</title>
        <authorList>
            <person name="Li Y."/>
            <person name="Liles M.R."/>
            <person name="Halanych K.M."/>
        </authorList>
    </citation>
    <scope>NUCLEOTIDE SEQUENCE [LARGE SCALE GENOMIC DNA]</scope>
    <source>
        <strain evidence="10">A1464</strain>
    </source>
</reference>
<keyword evidence="5 9" id="KW-0963">Cytoplasm</keyword>
<proteinExistence type="inferred from homology"/>
<organism evidence="10 11">
    <name type="scientific">endosymbiont of Galathealinum brachiosum</name>
    <dbReference type="NCBI Taxonomy" id="2200906"/>
    <lineage>
        <taxon>Bacteria</taxon>
        <taxon>Pseudomonadati</taxon>
        <taxon>Pseudomonadota</taxon>
        <taxon>Gammaproteobacteria</taxon>
        <taxon>sulfur-oxidizing symbionts</taxon>
    </lineage>
</organism>
<evidence type="ECO:0000256" key="2">
    <source>
        <dbReference type="ARBA" id="ARBA00004496"/>
    </source>
</evidence>
<dbReference type="PIRSF" id="PIRSF023956">
    <property type="entry name" value="Thiopurine_S-methyltransferase"/>
    <property type="match status" value="1"/>
</dbReference>
<gene>
    <name evidence="9" type="primary">tpm</name>
    <name evidence="10" type="ORF">DIZ80_07195</name>
</gene>
<feature type="binding site" evidence="9">
    <location>
        <position position="10"/>
    </location>
    <ligand>
        <name>S-adenosyl-L-methionine</name>
        <dbReference type="ChEBI" id="CHEBI:59789"/>
    </ligand>
</feature>
<evidence type="ECO:0000256" key="8">
    <source>
        <dbReference type="ARBA" id="ARBA00022691"/>
    </source>
</evidence>
<dbReference type="GO" id="GO:0010038">
    <property type="term" value="P:response to metal ion"/>
    <property type="evidence" value="ECO:0007669"/>
    <property type="project" value="InterPro"/>
</dbReference>
<name>A0A370DG59_9GAMM</name>
<dbReference type="InterPro" id="IPR029063">
    <property type="entry name" value="SAM-dependent_MTases_sf"/>
</dbReference>
<dbReference type="Pfam" id="PF05724">
    <property type="entry name" value="TPMT"/>
    <property type="match status" value="1"/>
</dbReference>
<dbReference type="GO" id="GO:0008119">
    <property type="term" value="F:thiopurine S-methyltransferase activity"/>
    <property type="evidence" value="ECO:0007669"/>
    <property type="project" value="UniProtKB-UniRule"/>
</dbReference>
<dbReference type="HAMAP" id="MF_00812">
    <property type="entry name" value="Thiopur_methtran"/>
    <property type="match status" value="1"/>
</dbReference>
<dbReference type="PROSITE" id="PS51585">
    <property type="entry name" value="SAM_MT_TPMT"/>
    <property type="match status" value="1"/>
</dbReference>
<feature type="binding site" evidence="9">
    <location>
        <position position="66"/>
    </location>
    <ligand>
        <name>S-adenosyl-L-methionine</name>
        <dbReference type="ChEBI" id="CHEBI:59789"/>
    </ligand>
</feature>
<keyword evidence="6 9" id="KW-0489">Methyltransferase</keyword>
<evidence type="ECO:0000256" key="7">
    <source>
        <dbReference type="ARBA" id="ARBA00022679"/>
    </source>
</evidence>
<accession>A0A370DG59</accession>
<evidence type="ECO:0000256" key="5">
    <source>
        <dbReference type="ARBA" id="ARBA00022490"/>
    </source>
</evidence>
<evidence type="ECO:0000256" key="4">
    <source>
        <dbReference type="ARBA" id="ARBA00011905"/>
    </source>
</evidence>
<keyword evidence="7 9" id="KW-0808">Transferase</keyword>
<sequence length="217" mass="25756">MELDFWKQRWEQNQIAFHLPEVNPYIDKFWHSFDAKPHSLIFIPLCGKTLDIAWFASKEFSVLGVECSEKAINDFFQEQKLKIQKNQFKQFNVYHNSNINLLQGDFFKLDKEILEDVSIVYDRASLIALPEVMRREYVELLKNTLPDETQIFLITLEYNQSQMSGPPFSVKRDEINRLFQPEFKVELLHESDVLDGHQKFKERGLTSLIECIYKITQ</sequence>
<dbReference type="Gene3D" id="3.40.50.150">
    <property type="entry name" value="Vaccinia Virus protein VP39"/>
    <property type="match status" value="1"/>
</dbReference>
<keyword evidence="8 9" id="KW-0949">S-adenosyl-L-methionine</keyword>
<dbReference type="NCBIfam" id="NF009732">
    <property type="entry name" value="PRK13255.1"/>
    <property type="match status" value="1"/>
</dbReference>
<dbReference type="InterPro" id="IPR008854">
    <property type="entry name" value="TPMT"/>
</dbReference>
<comment type="subcellular location">
    <subcellularLocation>
        <location evidence="2 9">Cytoplasm</location>
    </subcellularLocation>
</comment>
<comment type="similarity">
    <text evidence="3 9">Belongs to the class I-like SAM-binding methyltransferase superfamily. TPMT family.</text>
</comment>
<dbReference type="InterPro" id="IPR022474">
    <property type="entry name" value="Thiopur_S-MeTfrase_Se/Te_detox"/>
</dbReference>
<comment type="caution">
    <text evidence="10">The sequence shown here is derived from an EMBL/GenBank/DDBJ whole genome shotgun (WGS) entry which is preliminary data.</text>
</comment>
<evidence type="ECO:0000313" key="10">
    <source>
        <dbReference type="EMBL" id="RDH83915.1"/>
    </source>
</evidence>
<dbReference type="AlphaFoldDB" id="A0A370DG59"/>
<feature type="binding site" evidence="9">
    <location>
        <position position="45"/>
    </location>
    <ligand>
        <name>S-adenosyl-L-methionine</name>
        <dbReference type="ChEBI" id="CHEBI:59789"/>
    </ligand>
</feature>
<dbReference type="PANTHER" id="PTHR10259">
    <property type="entry name" value="THIOPURINE S-METHYLTRANSFERASE"/>
    <property type="match status" value="1"/>
</dbReference>
<dbReference type="EMBL" id="QFXC01000008">
    <property type="protein sequence ID" value="RDH83915.1"/>
    <property type="molecule type" value="Genomic_DNA"/>
</dbReference>